<dbReference type="GO" id="GO:0080120">
    <property type="term" value="P:CAAX-box protein maturation"/>
    <property type="evidence" value="ECO:0007669"/>
    <property type="project" value="UniProtKB-ARBA"/>
</dbReference>
<protein>
    <submittedName>
        <fullName evidence="3">CPBP family intramembrane metalloprotease</fullName>
    </submittedName>
</protein>
<evidence type="ECO:0000259" key="2">
    <source>
        <dbReference type="Pfam" id="PF02517"/>
    </source>
</evidence>
<dbReference type="Pfam" id="PF02517">
    <property type="entry name" value="Rce1-like"/>
    <property type="match status" value="1"/>
</dbReference>
<name>A0A5D4KIE6_9BACI</name>
<evidence type="ECO:0000313" key="3">
    <source>
        <dbReference type="EMBL" id="TYR77054.1"/>
    </source>
</evidence>
<comment type="caution">
    <text evidence="3">The sequence shown here is derived from an EMBL/GenBank/DDBJ whole genome shotgun (WGS) entry which is preliminary data.</text>
</comment>
<dbReference type="GO" id="GO:0008237">
    <property type="term" value="F:metallopeptidase activity"/>
    <property type="evidence" value="ECO:0007669"/>
    <property type="project" value="UniProtKB-KW"/>
</dbReference>
<sequence>MNNTEPPKAHRLGLLVISIQIAINLILVFTLHNLDSISWEFTSLIIATLGIASLFIMKPIRTFLVDSLKNFEVFKKASVYLHVSLGFLSLFFFQAYLYHTDISLTTTMNLLTSKAAIHPGQTLSQISLFILGTAILIPIYEELFFRNLLQGYLQTKLPVVWSILIVSVYFGSFHFAYVYVATVSGIIAGILYALHRSPYPPIMFHILWSLFSLFYYNYI</sequence>
<keyword evidence="3" id="KW-0645">Protease</keyword>
<feature type="transmembrane region" description="Helical" evidence="1">
    <location>
        <begin position="152"/>
        <end position="170"/>
    </location>
</feature>
<dbReference type="InterPro" id="IPR003675">
    <property type="entry name" value="Rce1/LyrA-like_dom"/>
</dbReference>
<evidence type="ECO:0000313" key="4">
    <source>
        <dbReference type="Proteomes" id="UP000323317"/>
    </source>
</evidence>
<keyword evidence="1" id="KW-1133">Transmembrane helix</keyword>
<reference evidence="3 4" key="1">
    <citation type="submission" date="2019-08" db="EMBL/GenBank/DDBJ databases">
        <title>Bacillus genomes from the desert of Cuatro Cienegas, Coahuila.</title>
        <authorList>
            <person name="Olmedo-Alvarez G."/>
        </authorList>
    </citation>
    <scope>NUCLEOTIDE SEQUENCE [LARGE SCALE GENOMIC DNA]</scope>
    <source>
        <strain evidence="3 4">CH40_1T</strain>
    </source>
</reference>
<dbReference type="EMBL" id="VTEH01000002">
    <property type="protein sequence ID" value="TYR77054.1"/>
    <property type="molecule type" value="Genomic_DNA"/>
</dbReference>
<feature type="transmembrane region" description="Helical" evidence="1">
    <location>
        <begin position="12"/>
        <end position="31"/>
    </location>
</feature>
<feature type="transmembrane region" description="Helical" evidence="1">
    <location>
        <begin position="37"/>
        <end position="56"/>
    </location>
</feature>
<keyword evidence="3" id="KW-0482">Metalloprotease</keyword>
<dbReference type="Proteomes" id="UP000323317">
    <property type="component" value="Unassembled WGS sequence"/>
</dbReference>
<feature type="transmembrane region" description="Helical" evidence="1">
    <location>
        <begin position="117"/>
        <end position="140"/>
    </location>
</feature>
<dbReference type="RefSeq" id="WP_148945745.1">
    <property type="nucleotide sequence ID" value="NZ_VTEH01000002.1"/>
</dbReference>
<keyword evidence="1" id="KW-0472">Membrane</keyword>
<keyword evidence="3" id="KW-0378">Hydrolase</keyword>
<feature type="domain" description="CAAX prenyl protease 2/Lysostaphin resistance protein A-like" evidence="2">
    <location>
        <begin position="127"/>
        <end position="210"/>
    </location>
</feature>
<gene>
    <name evidence="3" type="ORF">FZC79_04990</name>
</gene>
<dbReference type="GO" id="GO:0006508">
    <property type="term" value="P:proteolysis"/>
    <property type="evidence" value="ECO:0007669"/>
    <property type="project" value="UniProtKB-KW"/>
</dbReference>
<organism evidence="3 4">
    <name type="scientific">Rossellomorea vietnamensis</name>
    <dbReference type="NCBI Taxonomy" id="218284"/>
    <lineage>
        <taxon>Bacteria</taxon>
        <taxon>Bacillati</taxon>
        <taxon>Bacillota</taxon>
        <taxon>Bacilli</taxon>
        <taxon>Bacillales</taxon>
        <taxon>Bacillaceae</taxon>
        <taxon>Rossellomorea</taxon>
    </lineage>
</organism>
<accession>A0A5D4KIE6</accession>
<proteinExistence type="predicted"/>
<dbReference type="GO" id="GO:0004175">
    <property type="term" value="F:endopeptidase activity"/>
    <property type="evidence" value="ECO:0007669"/>
    <property type="project" value="UniProtKB-ARBA"/>
</dbReference>
<keyword evidence="1" id="KW-0812">Transmembrane</keyword>
<feature type="transmembrane region" description="Helical" evidence="1">
    <location>
        <begin position="77"/>
        <end position="97"/>
    </location>
</feature>
<evidence type="ECO:0000256" key="1">
    <source>
        <dbReference type="SAM" id="Phobius"/>
    </source>
</evidence>
<feature type="transmembrane region" description="Helical" evidence="1">
    <location>
        <begin position="201"/>
        <end position="218"/>
    </location>
</feature>
<dbReference type="AlphaFoldDB" id="A0A5D4KIE6"/>